<feature type="region of interest" description="Disordered" evidence="1">
    <location>
        <begin position="1"/>
        <end position="21"/>
    </location>
</feature>
<comment type="caution">
    <text evidence="2">The sequence shown here is derived from an EMBL/GenBank/DDBJ whole genome shotgun (WGS) entry which is preliminary data.</text>
</comment>
<name>A0ABT9KP97_9ACTN</name>
<feature type="compositionally biased region" description="Polar residues" evidence="1">
    <location>
        <begin position="150"/>
        <end position="161"/>
    </location>
</feature>
<dbReference type="EMBL" id="JAURUE010000001">
    <property type="protein sequence ID" value="MDP9610269.1"/>
    <property type="molecule type" value="Genomic_DNA"/>
</dbReference>
<keyword evidence="3" id="KW-1185">Reference proteome</keyword>
<evidence type="ECO:0000256" key="1">
    <source>
        <dbReference type="SAM" id="MobiDB-lite"/>
    </source>
</evidence>
<protein>
    <submittedName>
        <fullName evidence="2">Uncharacterized protein</fullName>
    </submittedName>
</protein>
<proteinExistence type="predicted"/>
<accession>A0ABT9KP97</accession>
<feature type="compositionally biased region" description="Basic and acidic residues" evidence="1">
    <location>
        <begin position="163"/>
        <end position="172"/>
    </location>
</feature>
<reference evidence="2 3" key="1">
    <citation type="submission" date="2023-07" db="EMBL/GenBank/DDBJ databases">
        <title>Sequencing the genomes of 1000 actinobacteria strains.</title>
        <authorList>
            <person name="Klenk H.-P."/>
        </authorList>
    </citation>
    <scope>NUCLEOTIDE SEQUENCE [LARGE SCALE GENOMIC DNA]</scope>
    <source>
        <strain evidence="2 3">DSM 41600</strain>
    </source>
</reference>
<organism evidence="2 3">
    <name type="scientific">Streptomyces demainii</name>
    <dbReference type="NCBI Taxonomy" id="588122"/>
    <lineage>
        <taxon>Bacteria</taxon>
        <taxon>Bacillati</taxon>
        <taxon>Actinomycetota</taxon>
        <taxon>Actinomycetes</taxon>
        <taxon>Kitasatosporales</taxon>
        <taxon>Streptomycetaceae</taxon>
        <taxon>Streptomyces</taxon>
    </lineage>
</organism>
<gene>
    <name evidence="2" type="ORF">JOF35_002546</name>
</gene>
<dbReference type="Proteomes" id="UP001234880">
    <property type="component" value="Unassembled WGS sequence"/>
</dbReference>
<feature type="region of interest" description="Disordered" evidence="1">
    <location>
        <begin position="67"/>
        <end position="172"/>
    </location>
</feature>
<evidence type="ECO:0000313" key="2">
    <source>
        <dbReference type="EMBL" id="MDP9610269.1"/>
    </source>
</evidence>
<sequence>MSSRPVHCRHSTDSSSSYNSLRMAGSSCPAMALWESWSAICRWRGNGWSICIHQLCSSPGLDRRQRPVVAGQHDQAPTLDVVPHQRSRGETPTPLDVGHQLPELPVRQEPRVQVQQGQRARVTLHPLRRGTRGHQARRRQTRNVPASAGRTGQPTARTLTTPEHPRIGGEDR</sequence>
<evidence type="ECO:0000313" key="3">
    <source>
        <dbReference type="Proteomes" id="UP001234880"/>
    </source>
</evidence>
<feature type="compositionally biased region" description="Basic residues" evidence="1">
    <location>
        <begin position="126"/>
        <end position="141"/>
    </location>
</feature>
<feature type="compositionally biased region" description="Low complexity" evidence="1">
    <location>
        <begin position="111"/>
        <end position="121"/>
    </location>
</feature>